<dbReference type="STRING" id="862908.BMS_3071"/>
<dbReference type="KEGG" id="bmx:BMS_3071"/>
<dbReference type="PANTHER" id="PTHR30086:SF20">
    <property type="entry name" value="ARGININE EXPORTER PROTEIN ARGO-RELATED"/>
    <property type="match status" value="1"/>
</dbReference>
<evidence type="ECO:0000313" key="7">
    <source>
        <dbReference type="EMBL" id="CBW27829.1"/>
    </source>
</evidence>
<organism evidence="7 8">
    <name type="scientific">Halobacteriovorax marinus (strain ATCC BAA-682 / DSM 15412 / SJ)</name>
    <name type="common">Bacteriovorax marinus</name>
    <dbReference type="NCBI Taxonomy" id="862908"/>
    <lineage>
        <taxon>Bacteria</taxon>
        <taxon>Pseudomonadati</taxon>
        <taxon>Bdellovibrionota</taxon>
        <taxon>Bacteriovoracia</taxon>
        <taxon>Bacteriovoracales</taxon>
        <taxon>Halobacteriovoraceae</taxon>
        <taxon>Halobacteriovorax</taxon>
    </lineage>
</organism>
<dbReference type="GO" id="GO:0033228">
    <property type="term" value="P:cysteine export across plasma membrane"/>
    <property type="evidence" value="ECO:0007669"/>
    <property type="project" value="TreeGrafter"/>
</dbReference>
<dbReference type="Proteomes" id="UP000008963">
    <property type="component" value="Chromosome"/>
</dbReference>
<evidence type="ECO:0000256" key="1">
    <source>
        <dbReference type="ARBA" id="ARBA00004651"/>
    </source>
</evidence>
<evidence type="ECO:0000256" key="2">
    <source>
        <dbReference type="ARBA" id="ARBA00022475"/>
    </source>
</evidence>
<dbReference type="HOGENOM" id="CLU_079569_1_0_7"/>
<feature type="transmembrane region" description="Helical" evidence="6">
    <location>
        <begin position="44"/>
        <end position="61"/>
    </location>
</feature>
<keyword evidence="5 6" id="KW-0472">Membrane</keyword>
<accession>E1WZE1</accession>
<feature type="transmembrane region" description="Helical" evidence="6">
    <location>
        <begin position="73"/>
        <end position="91"/>
    </location>
</feature>
<keyword evidence="2" id="KW-1003">Cell membrane</keyword>
<dbReference type="eggNOG" id="COG1280">
    <property type="taxonomic scope" value="Bacteria"/>
</dbReference>
<name>E1WZE1_HALMS</name>
<dbReference type="OrthoDB" id="9812084at2"/>
<dbReference type="PATRIC" id="fig|862908.3.peg.2936"/>
<keyword evidence="3 6" id="KW-0812">Transmembrane</keyword>
<keyword evidence="8" id="KW-1185">Reference proteome</keyword>
<evidence type="ECO:0000256" key="3">
    <source>
        <dbReference type="ARBA" id="ARBA00022692"/>
    </source>
</evidence>
<dbReference type="AlphaFoldDB" id="E1WZE1"/>
<protein>
    <submittedName>
        <fullName evidence="7">Amino acid efflux protein</fullName>
    </submittedName>
</protein>
<gene>
    <name evidence="7" type="ordered locus">BMS_3071</name>
</gene>
<proteinExistence type="predicted"/>
<dbReference type="EMBL" id="FQ312005">
    <property type="protein sequence ID" value="CBW27829.1"/>
    <property type="molecule type" value="Genomic_DNA"/>
</dbReference>
<dbReference type="RefSeq" id="WP_014245600.1">
    <property type="nucleotide sequence ID" value="NC_016620.1"/>
</dbReference>
<dbReference type="PANTHER" id="PTHR30086">
    <property type="entry name" value="ARGININE EXPORTER PROTEIN ARGO"/>
    <property type="match status" value="1"/>
</dbReference>
<feature type="transmembrane region" description="Helical" evidence="6">
    <location>
        <begin position="142"/>
        <end position="164"/>
    </location>
</feature>
<dbReference type="InterPro" id="IPR001123">
    <property type="entry name" value="LeuE-type"/>
</dbReference>
<feature type="transmembrane region" description="Helical" evidence="6">
    <location>
        <begin position="176"/>
        <end position="196"/>
    </location>
</feature>
<dbReference type="GO" id="GO:0005886">
    <property type="term" value="C:plasma membrane"/>
    <property type="evidence" value="ECO:0007669"/>
    <property type="project" value="UniProtKB-SubCell"/>
</dbReference>
<dbReference type="GO" id="GO:0015171">
    <property type="term" value="F:amino acid transmembrane transporter activity"/>
    <property type="evidence" value="ECO:0007669"/>
    <property type="project" value="TreeGrafter"/>
</dbReference>
<keyword evidence="4 6" id="KW-1133">Transmembrane helix</keyword>
<sequence length="197" mass="21955">MNIESITALLSFALVSSITPGPNNIMLMSSGTNFGFKRSLPHMLGINLGFTFMLILIGIGLSQIFNLYPVIQTILKFVGVAYLIYLSYKIARSSSVQVKGDNQARPLTFFQAALFQWVNPKAWTMATAAVTLYAPTSSYRNVAIVAISFSAMNFPAICTWTLLGKQIRKKLDNPRFLLIFNYIMALLLLSSLYFIIM</sequence>
<evidence type="ECO:0000256" key="4">
    <source>
        <dbReference type="ARBA" id="ARBA00022989"/>
    </source>
</evidence>
<reference evidence="8" key="1">
    <citation type="journal article" date="2013" name="ISME J.">
        <title>A small predatory core genome in the divergent marine Bacteriovorax marinus SJ and the terrestrial Bdellovibrio bacteriovorus.</title>
        <authorList>
            <person name="Crossman L.C."/>
            <person name="Chen H."/>
            <person name="Cerdeno-Tarraga A.M."/>
            <person name="Brooks K."/>
            <person name="Quail M.A."/>
            <person name="Pineiro S.A."/>
            <person name="Hobley L."/>
            <person name="Sockett R.E."/>
            <person name="Bentley S.D."/>
            <person name="Parkhill J."/>
            <person name="Williams H.N."/>
            <person name="Stine O.C."/>
        </authorList>
    </citation>
    <scope>NUCLEOTIDE SEQUENCE [LARGE SCALE GENOMIC DNA]</scope>
    <source>
        <strain evidence="8">ATCC BAA-682 / DSM 15412 / SJ</strain>
    </source>
</reference>
<dbReference type="Pfam" id="PF01810">
    <property type="entry name" value="LysE"/>
    <property type="match status" value="1"/>
</dbReference>
<comment type="subcellular location">
    <subcellularLocation>
        <location evidence="1">Cell membrane</location>
        <topology evidence="1">Multi-pass membrane protein</topology>
    </subcellularLocation>
</comment>
<evidence type="ECO:0000256" key="5">
    <source>
        <dbReference type="ARBA" id="ARBA00023136"/>
    </source>
</evidence>
<evidence type="ECO:0000256" key="6">
    <source>
        <dbReference type="SAM" id="Phobius"/>
    </source>
</evidence>
<evidence type="ECO:0000313" key="8">
    <source>
        <dbReference type="Proteomes" id="UP000008963"/>
    </source>
</evidence>